<name>A0ABW5EAQ0_9GAMM</name>
<sequence length="62" mass="6856">MDTTIEKISRTIEDLYTLCAAVIDSEEITQARGLAIIGKNFADKGRDLVDELDIKNRGESAQ</sequence>
<reference evidence="2" key="1">
    <citation type="journal article" date="2019" name="Int. J. Syst. Evol. Microbiol.">
        <title>The Global Catalogue of Microorganisms (GCM) 10K type strain sequencing project: providing services to taxonomists for standard genome sequencing and annotation.</title>
        <authorList>
            <consortium name="The Broad Institute Genomics Platform"/>
            <consortium name="The Broad Institute Genome Sequencing Center for Infectious Disease"/>
            <person name="Wu L."/>
            <person name="Ma J."/>
        </authorList>
    </citation>
    <scope>NUCLEOTIDE SEQUENCE [LARGE SCALE GENOMIC DNA]</scope>
    <source>
        <strain evidence="2">KCTC 12848</strain>
    </source>
</reference>
<accession>A0ABW5EAQ0</accession>
<organism evidence="1 2">
    <name type="scientific">Microbulbifer halophilus</name>
    <dbReference type="NCBI Taxonomy" id="453963"/>
    <lineage>
        <taxon>Bacteria</taxon>
        <taxon>Pseudomonadati</taxon>
        <taxon>Pseudomonadota</taxon>
        <taxon>Gammaproteobacteria</taxon>
        <taxon>Cellvibrionales</taxon>
        <taxon>Microbulbiferaceae</taxon>
        <taxon>Microbulbifer</taxon>
    </lineage>
</organism>
<keyword evidence="2" id="KW-1185">Reference proteome</keyword>
<dbReference type="Proteomes" id="UP001597425">
    <property type="component" value="Unassembled WGS sequence"/>
</dbReference>
<evidence type="ECO:0000313" key="2">
    <source>
        <dbReference type="Proteomes" id="UP001597425"/>
    </source>
</evidence>
<proteinExistence type="predicted"/>
<comment type="caution">
    <text evidence="1">The sequence shown here is derived from an EMBL/GenBank/DDBJ whole genome shotgun (WGS) entry which is preliminary data.</text>
</comment>
<protein>
    <submittedName>
        <fullName evidence="1">Uncharacterized protein</fullName>
    </submittedName>
</protein>
<gene>
    <name evidence="1" type="ORF">ACFSKX_09535</name>
</gene>
<dbReference type="RefSeq" id="WP_265720739.1">
    <property type="nucleotide sequence ID" value="NZ_JAPIVK010000005.1"/>
</dbReference>
<dbReference type="EMBL" id="JBHUJD010000010">
    <property type="protein sequence ID" value="MFD2310656.1"/>
    <property type="molecule type" value="Genomic_DNA"/>
</dbReference>
<evidence type="ECO:0000313" key="1">
    <source>
        <dbReference type="EMBL" id="MFD2310656.1"/>
    </source>
</evidence>